<dbReference type="InterPro" id="IPR050297">
    <property type="entry name" value="LipidA_mod_glycosyltrf_83"/>
</dbReference>
<keyword evidence="7 9" id="KW-0472">Membrane</keyword>
<feature type="domain" description="Glycosyltransferase RgtA/B/C/D-like" evidence="10">
    <location>
        <begin position="188"/>
        <end position="342"/>
    </location>
</feature>
<dbReference type="InterPro" id="IPR038731">
    <property type="entry name" value="RgtA/B/C-like"/>
</dbReference>
<dbReference type="GO" id="GO:0009103">
    <property type="term" value="P:lipopolysaccharide biosynthetic process"/>
    <property type="evidence" value="ECO:0007669"/>
    <property type="project" value="UniProtKB-ARBA"/>
</dbReference>
<evidence type="ECO:0000259" key="10">
    <source>
        <dbReference type="Pfam" id="PF13231"/>
    </source>
</evidence>
<evidence type="ECO:0000256" key="5">
    <source>
        <dbReference type="ARBA" id="ARBA00022692"/>
    </source>
</evidence>
<keyword evidence="6 9" id="KW-1133">Transmembrane helix</keyword>
<dbReference type="Proteomes" id="UP000214975">
    <property type="component" value="Chromosome"/>
</dbReference>
<sequence length="535" mass="60003">MGKNVVKYSLAFVLVLSVILSVYSLYHYSGSTEGFRRNFQHSFTQGSTNGSWGSGNTNQGVWQRSNPPQGNGQSGQSQWQMPRSRGDFGGFRGTSSKYGVYIMAYSAIVFLLFILSYYALKNKKLKLDFQNDKFIIVALFLIGFFMRLYIAATIEGYSGDIGLFRSLAQSASQDILNFYKNTPSCDYPPLYIYALYLIGKIASIGNLSHYYNVFLKFPSILADVASSYIIYKIAKKHFTKNVSAFISALYIFNPAVFINSSAWGQVDSFFTLLIIAAVYFLSEKKIGLSSVFFTAAVLMKPQGIIFAPVLLFELINERSLKSFLKAIALSALTALLVIIPFSIGQDPMWILNLYAKTISEYPYASVNGFNFFALLGANYVNDSSTLLIFSYSVWGFIFIVLTTAFSWFTYIKIKNSNFAFVSALIQIAGVFTFSTGMHERYLFPAVALAILAFLYIKDIRLLGLFIGFSVTSYLNMYYVLFTNLGMSFGFVPMMISLLNVVLTIYLAKVAYDIAVLNKVYSFDEYAASHKIHTNI</sequence>
<evidence type="ECO:0000256" key="8">
    <source>
        <dbReference type="SAM" id="MobiDB-lite"/>
    </source>
</evidence>
<reference evidence="11 12" key="1">
    <citation type="submission" date="2016-08" db="EMBL/GenBank/DDBJ databases">
        <title>A novel genetic cassette of butanologenic Thermoanaerobacterium thermosaccharolyticum that directly convert cellulose to butanol.</title>
        <authorList>
            <person name="Li T."/>
            <person name="He J."/>
        </authorList>
    </citation>
    <scope>NUCLEOTIDE SEQUENCE [LARGE SCALE GENOMIC DNA]</scope>
    <source>
        <strain evidence="11 12">TG57</strain>
    </source>
</reference>
<gene>
    <name evidence="11" type="ORF">Thert_01151</name>
</gene>
<feature type="transmembrane region" description="Helical" evidence="9">
    <location>
        <begin position="288"/>
        <end position="311"/>
    </location>
</feature>
<feature type="transmembrane region" description="Helical" evidence="9">
    <location>
        <begin position="98"/>
        <end position="120"/>
    </location>
</feature>
<dbReference type="GO" id="GO:0005886">
    <property type="term" value="C:plasma membrane"/>
    <property type="evidence" value="ECO:0007669"/>
    <property type="project" value="UniProtKB-SubCell"/>
</dbReference>
<feature type="compositionally biased region" description="Low complexity" evidence="8">
    <location>
        <begin position="47"/>
        <end position="78"/>
    </location>
</feature>
<feature type="transmembrane region" description="Helical" evidence="9">
    <location>
        <begin position="386"/>
        <end position="410"/>
    </location>
</feature>
<keyword evidence="3" id="KW-0328">Glycosyltransferase</keyword>
<feature type="transmembrane region" description="Helical" evidence="9">
    <location>
        <begin position="7"/>
        <end position="26"/>
    </location>
</feature>
<accession>A0A223HXP1</accession>
<feature type="transmembrane region" description="Helical" evidence="9">
    <location>
        <begin position="238"/>
        <end position="256"/>
    </location>
</feature>
<evidence type="ECO:0000313" key="11">
    <source>
        <dbReference type="EMBL" id="AST57250.1"/>
    </source>
</evidence>
<evidence type="ECO:0000256" key="1">
    <source>
        <dbReference type="ARBA" id="ARBA00004651"/>
    </source>
</evidence>
<feature type="transmembrane region" description="Helical" evidence="9">
    <location>
        <begin position="441"/>
        <end position="456"/>
    </location>
</feature>
<dbReference type="Pfam" id="PF13231">
    <property type="entry name" value="PMT_2"/>
    <property type="match status" value="1"/>
</dbReference>
<keyword evidence="4" id="KW-0808">Transferase</keyword>
<proteinExistence type="predicted"/>
<feature type="transmembrane region" description="Helical" evidence="9">
    <location>
        <begin position="486"/>
        <end position="507"/>
    </location>
</feature>
<name>A0A223HXP1_THETR</name>
<protein>
    <submittedName>
        <fullName evidence="11">Integral membrane protein</fullName>
    </submittedName>
</protein>
<feature type="region of interest" description="Disordered" evidence="8">
    <location>
        <begin position="47"/>
        <end position="80"/>
    </location>
</feature>
<evidence type="ECO:0000256" key="6">
    <source>
        <dbReference type="ARBA" id="ARBA00022989"/>
    </source>
</evidence>
<organism evidence="11 12">
    <name type="scientific">Thermoanaerobacterium thermosaccharolyticum</name>
    <name type="common">Clostridium thermosaccharolyticum</name>
    <dbReference type="NCBI Taxonomy" id="1517"/>
    <lineage>
        <taxon>Bacteria</taxon>
        <taxon>Bacillati</taxon>
        <taxon>Bacillota</taxon>
        <taxon>Clostridia</taxon>
        <taxon>Thermoanaerobacterales</taxon>
        <taxon>Thermoanaerobacteraceae</taxon>
        <taxon>Thermoanaerobacterium</taxon>
    </lineage>
</organism>
<dbReference type="PANTHER" id="PTHR33908:SF11">
    <property type="entry name" value="MEMBRANE PROTEIN"/>
    <property type="match status" value="1"/>
</dbReference>
<dbReference type="AlphaFoldDB" id="A0A223HXP1"/>
<evidence type="ECO:0000256" key="2">
    <source>
        <dbReference type="ARBA" id="ARBA00022475"/>
    </source>
</evidence>
<comment type="subcellular location">
    <subcellularLocation>
        <location evidence="1">Cell membrane</location>
        <topology evidence="1">Multi-pass membrane protein</topology>
    </subcellularLocation>
</comment>
<dbReference type="PANTHER" id="PTHR33908">
    <property type="entry name" value="MANNOSYLTRANSFERASE YKCB-RELATED"/>
    <property type="match status" value="1"/>
</dbReference>
<evidence type="ECO:0000256" key="3">
    <source>
        <dbReference type="ARBA" id="ARBA00022676"/>
    </source>
</evidence>
<evidence type="ECO:0000313" key="12">
    <source>
        <dbReference type="Proteomes" id="UP000214975"/>
    </source>
</evidence>
<dbReference type="RefSeq" id="WP_094397136.1">
    <property type="nucleotide sequence ID" value="NZ_CP016893.1"/>
</dbReference>
<keyword evidence="2" id="KW-1003">Cell membrane</keyword>
<dbReference type="EMBL" id="CP016893">
    <property type="protein sequence ID" value="AST57250.1"/>
    <property type="molecule type" value="Genomic_DNA"/>
</dbReference>
<feature type="transmembrane region" description="Helical" evidence="9">
    <location>
        <begin position="461"/>
        <end position="480"/>
    </location>
</feature>
<dbReference type="GO" id="GO:0016763">
    <property type="term" value="F:pentosyltransferase activity"/>
    <property type="evidence" value="ECO:0007669"/>
    <property type="project" value="TreeGrafter"/>
</dbReference>
<evidence type="ECO:0000256" key="7">
    <source>
        <dbReference type="ARBA" id="ARBA00023136"/>
    </source>
</evidence>
<feature type="transmembrane region" description="Helical" evidence="9">
    <location>
        <begin position="132"/>
        <end position="150"/>
    </location>
</feature>
<evidence type="ECO:0000256" key="4">
    <source>
        <dbReference type="ARBA" id="ARBA00022679"/>
    </source>
</evidence>
<feature type="transmembrane region" description="Helical" evidence="9">
    <location>
        <begin position="323"/>
        <end position="341"/>
    </location>
</feature>
<feature type="transmembrane region" description="Helical" evidence="9">
    <location>
        <begin position="417"/>
        <end position="435"/>
    </location>
</feature>
<evidence type="ECO:0000256" key="9">
    <source>
        <dbReference type="SAM" id="Phobius"/>
    </source>
</evidence>
<keyword evidence="5 9" id="KW-0812">Transmembrane</keyword>